<sequence length="174" mass="20775">MIERKKIRKWFWAWDDQKEEVWLQKMAQEGWILEDYRWFKYTFKAATPSKMVYRLDHQMGFPDRSYFDLFDMDGWHLVSSFGGWYYFCKEDDGTDKLEIFTDVQSRAAKYIRLSNYLLFVLAMYGLSLWPSVLMSSNGLPIWAEGSIAAPITILSIFGIYMLRRKAKKLKELVI</sequence>
<dbReference type="EMBL" id="CP008876">
    <property type="protein sequence ID" value="AIF66562.1"/>
    <property type="molecule type" value="Genomic_DNA"/>
</dbReference>
<feature type="transmembrane region" description="Helical" evidence="1">
    <location>
        <begin position="116"/>
        <end position="135"/>
    </location>
</feature>
<evidence type="ECO:0008006" key="4">
    <source>
        <dbReference type="Google" id="ProtNLM"/>
    </source>
</evidence>
<feature type="transmembrane region" description="Helical" evidence="1">
    <location>
        <begin position="141"/>
        <end position="162"/>
    </location>
</feature>
<dbReference type="InterPro" id="IPR021359">
    <property type="entry name" value="DUF2812"/>
</dbReference>
<keyword evidence="1" id="KW-0812">Transmembrane</keyword>
<dbReference type="HOGENOM" id="CLU_101727_2_1_9"/>
<dbReference type="GeneID" id="34220991"/>
<reference evidence="2 3" key="1">
    <citation type="submission" date="2014-07" db="EMBL/GenBank/DDBJ databases">
        <title>Complete genome sequence of a moderately halophilic bacterium Terribacillus aidingensis MP602, isolated from Cryptomeria fortunei in Tianmu mountain in China.</title>
        <authorList>
            <person name="Wang Y."/>
            <person name="Lu P."/>
            <person name="Zhang L."/>
        </authorList>
    </citation>
    <scope>NUCLEOTIDE SEQUENCE [LARGE SCALE GENOMIC DNA]</scope>
    <source>
        <strain evidence="2 3">MP602</strain>
    </source>
</reference>
<keyword evidence="1" id="KW-0472">Membrane</keyword>
<accession>A0A075LKV3</accession>
<dbReference type="Pfam" id="PF11193">
    <property type="entry name" value="DUF2812"/>
    <property type="match status" value="1"/>
</dbReference>
<gene>
    <name evidence="2" type="ORF">GZ22_07880</name>
</gene>
<dbReference type="OrthoDB" id="8757095at2"/>
<evidence type="ECO:0000313" key="3">
    <source>
        <dbReference type="Proteomes" id="UP000027980"/>
    </source>
</evidence>
<evidence type="ECO:0000256" key="1">
    <source>
        <dbReference type="SAM" id="Phobius"/>
    </source>
</evidence>
<dbReference type="RefSeq" id="WP_038560720.1">
    <property type="nucleotide sequence ID" value="NZ_CP008876.1"/>
</dbReference>
<dbReference type="Proteomes" id="UP000027980">
    <property type="component" value="Chromosome"/>
</dbReference>
<dbReference type="AlphaFoldDB" id="A0A075LKV3"/>
<dbReference type="KEGG" id="tap:GZ22_07880"/>
<proteinExistence type="predicted"/>
<name>A0A075LKV3_9BACI</name>
<organism evidence="2 3">
    <name type="scientific">Terribacillus saccharophilus</name>
    <dbReference type="NCBI Taxonomy" id="361277"/>
    <lineage>
        <taxon>Bacteria</taxon>
        <taxon>Bacillati</taxon>
        <taxon>Bacillota</taxon>
        <taxon>Bacilli</taxon>
        <taxon>Bacillales</taxon>
        <taxon>Bacillaceae</taxon>
        <taxon>Terribacillus</taxon>
    </lineage>
</organism>
<keyword evidence="1" id="KW-1133">Transmembrane helix</keyword>
<evidence type="ECO:0000313" key="2">
    <source>
        <dbReference type="EMBL" id="AIF66562.1"/>
    </source>
</evidence>
<protein>
    <recommendedName>
        <fullName evidence="4">DUF2812 domain-containing protein</fullName>
    </recommendedName>
</protein>